<evidence type="ECO:0000313" key="3">
    <source>
        <dbReference type="Proteomes" id="UP001214415"/>
    </source>
</evidence>
<dbReference type="GO" id="GO:0005741">
    <property type="term" value="C:mitochondrial outer membrane"/>
    <property type="evidence" value="ECO:0007669"/>
    <property type="project" value="TreeGrafter"/>
</dbReference>
<dbReference type="InterPro" id="IPR011990">
    <property type="entry name" value="TPR-like_helical_dom_sf"/>
</dbReference>
<organism evidence="2 3">
    <name type="scientific">Malassezia equina</name>
    <dbReference type="NCBI Taxonomy" id="1381935"/>
    <lineage>
        <taxon>Eukaryota</taxon>
        <taxon>Fungi</taxon>
        <taxon>Dikarya</taxon>
        <taxon>Basidiomycota</taxon>
        <taxon>Ustilaginomycotina</taxon>
        <taxon>Malasseziomycetes</taxon>
        <taxon>Malasseziales</taxon>
        <taxon>Malasseziaceae</taxon>
        <taxon>Malassezia</taxon>
    </lineage>
</organism>
<name>A0AAF0EKQ4_9BASI</name>
<evidence type="ECO:0000313" key="2">
    <source>
        <dbReference type="EMBL" id="WFD23897.1"/>
    </source>
</evidence>
<proteinExistence type="predicted"/>
<dbReference type="PANTHER" id="PTHR31859">
    <property type="entry name" value="TETRATRICOPEPTIDE REPEAT PROTEIN 39 FAMILY MEMBER"/>
    <property type="match status" value="1"/>
</dbReference>
<accession>A0AAF0EKQ4</accession>
<dbReference type="Pfam" id="PF10300">
    <property type="entry name" value="Iml2-TPR_39"/>
    <property type="match status" value="1"/>
</dbReference>
<dbReference type="Gene3D" id="1.25.40.10">
    <property type="entry name" value="Tetratricopeptide repeat domain"/>
    <property type="match status" value="1"/>
</dbReference>
<keyword evidence="3" id="KW-1185">Reference proteome</keyword>
<gene>
    <name evidence="2" type="ORF">MEQU1_002591</name>
</gene>
<protein>
    <recommendedName>
        <fullName evidence="4">Tetratricopeptide repeat protein 39B</fullName>
    </recommendedName>
</protein>
<dbReference type="PANTHER" id="PTHR31859:SF1">
    <property type="entry name" value="TETRATRICOPEPTIDE REPEAT PROTEIN 39C"/>
    <property type="match status" value="1"/>
</dbReference>
<reference evidence="2" key="1">
    <citation type="submission" date="2023-03" db="EMBL/GenBank/DDBJ databases">
        <title>Mating type loci evolution in Malassezia.</title>
        <authorList>
            <person name="Coelho M.A."/>
        </authorList>
    </citation>
    <scope>NUCLEOTIDE SEQUENCE</scope>
    <source>
        <strain evidence="2">CBS 12830</strain>
    </source>
</reference>
<sequence>MAKELLLPSALENGAFVSKRRSSLTPETVLSSGRTSSTASNDLPISLTDQVLRQNILHGRTNSVRGTSAMANEPSPLPFPPRRRRTSRYTATERPGEPAPADKVTSAMATVPVDDRASSDNDGDFFDASPDTQTSKASTSVVPASAATASQEHLAQRETLHIRKHDSQLLASNAKGRAGRMSKLTFPDVAQSSEELLADIAVARKALHLFLNSRMIDAYQLIEAKSESRLYYAVAYAILSSIKAIMTFEHQDLGTAISHCKDALHVAGLLRKKQSTLASFGRFVRGAGPSVAWVSSMTPVEQHAELISSECNLLKAVLGIAYSGDLLSSLTEALHLRAAYGDYRSLLKYVEWAEKNGTATDEDFRSGVFLGAGCISLILGLLPSRVLKIMEVFGYEGSVPVGLSLLQRAAGWTDSSTPQRTIHTEGIRSPICDMTLLMYHLVVSTFLPVPGVDVGFAEKVLLYHLERYPKGVFFLYFHGRLYSTQALSNKAVECFQQARDVQEEYVQLKHICYWDMALCFLSLNQWADAHACMTVLANENNWSKALYTYARAATLYQTGDPGAQEEAKDIMERVPSMTQRIAGKSIPLEKFAARKARKMGQYGYLCLPALEMAYLTHCFTTAPTSTLVHRSLPLVEQEIQRLQQQPHVDDLCLAHFLQGVILRKIAYPENHVQKEENLYPVSEAAARAEASFRYVATNAVQCEYDHYLLYFCHYELGRLYISLGRYDEAERELDLVLSGKNLGDHGRKGKYSMQNMCILRSNAARALLPAATK</sequence>
<dbReference type="Proteomes" id="UP001214415">
    <property type="component" value="Chromosome 4"/>
</dbReference>
<evidence type="ECO:0008006" key="4">
    <source>
        <dbReference type="Google" id="ProtNLM"/>
    </source>
</evidence>
<feature type="region of interest" description="Disordered" evidence="1">
    <location>
        <begin position="60"/>
        <end position="139"/>
    </location>
</feature>
<dbReference type="EMBL" id="CP119903">
    <property type="protein sequence ID" value="WFD23897.1"/>
    <property type="molecule type" value="Genomic_DNA"/>
</dbReference>
<dbReference type="AlphaFoldDB" id="A0AAF0EKQ4"/>
<dbReference type="InterPro" id="IPR019412">
    <property type="entry name" value="IML2/TPR_39"/>
</dbReference>
<feature type="compositionally biased region" description="Polar residues" evidence="1">
    <location>
        <begin position="60"/>
        <end position="70"/>
    </location>
</feature>
<feature type="region of interest" description="Disordered" evidence="1">
    <location>
        <begin position="21"/>
        <end position="42"/>
    </location>
</feature>
<dbReference type="GO" id="GO:0005634">
    <property type="term" value="C:nucleus"/>
    <property type="evidence" value="ECO:0007669"/>
    <property type="project" value="TreeGrafter"/>
</dbReference>
<dbReference type="GO" id="GO:0005829">
    <property type="term" value="C:cytosol"/>
    <property type="evidence" value="ECO:0007669"/>
    <property type="project" value="TreeGrafter"/>
</dbReference>
<evidence type="ECO:0000256" key="1">
    <source>
        <dbReference type="SAM" id="MobiDB-lite"/>
    </source>
</evidence>
<dbReference type="SUPFAM" id="SSF48452">
    <property type="entry name" value="TPR-like"/>
    <property type="match status" value="1"/>
</dbReference>
<feature type="compositionally biased region" description="Polar residues" evidence="1">
    <location>
        <begin position="23"/>
        <end position="42"/>
    </location>
</feature>